<evidence type="ECO:0000256" key="4">
    <source>
        <dbReference type="SAM" id="MobiDB-lite"/>
    </source>
</evidence>
<proteinExistence type="predicted"/>
<dbReference type="InterPro" id="IPR017896">
    <property type="entry name" value="4Fe4S_Fe-S-bd"/>
</dbReference>
<dbReference type="PANTHER" id="PTHR30224">
    <property type="entry name" value="ELECTRON TRANSPORT PROTEIN"/>
    <property type="match status" value="1"/>
</dbReference>
<comment type="caution">
    <text evidence="8">The sequence shown here is derived from an EMBL/GenBank/DDBJ whole genome shotgun (WGS) entry which is preliminary data.</text>
</comment>
<evidence type="ECO:0000313" key="9">
    <source>
        <dbReference type="Proteomes" id="UP000064243"/>
    </source>
</evidence>
<feature type="chain" id="PRO_5007177169" evidence="6">
    <location>
        <begin position="32"/>
        <end position="588"/>
    </location>
</feature>
<dbReference type="Proteomes" id="UP000064243">
    <property type="component" value="Unassembled WGS sequence"/>
</dbReference>
<dbReference type="EMBL" id="LDUG01000028">
    <property type="protein sequence ID" value="KVW95087.1"/>
    <property type="molecule type" value="Genomic_DNA"/>
</dbReference>
<dbReference type="PATRIC" id="fig|36861.3.peg.1838"/>
<evidence type="ECO:0000313" key="8">
    <source>
        <dbReference type="EMBL" id="KVW95087.1"/>
    </source>
</evidence>
<feature type="region of interest" description="Disordered" evidence="4">
    <location>
        <begin position="567"/>
        <end position="588"/>
    </location>
</feature>
<evidence type="ECO:0000256" key="6">
    <source>
        <dbReference type="SAM" id="SignalP"/>
    </source>
</evidence>
<feature type="domain" description="FMN-binding" evidence="7">
    <location>
        <begin position="84"/>
        <end position="174"/>
    </location>
</feature>
<feature type="transmembrane region" description="Helical" evidence="5">
    <location>
        <begin position="435"/>
        <end position="455"/>
    </location>
</feature>
<protein>
    <submittedName>
        <fullName evidence="8">Regulator of nitric oxide reductase transcription</fullName>
    </submittedName>
</protein>
<keyword evidence="6" id="KW-0732">Signal</keyword>
<dbReference type="RefSeq" id="WP_059756236.1">
    <property type="nucleotide sequence ID" value="NZ_LDUG01000028.1"/>
</dbReference>
<keyword evidence="5" id="KW-0812">Transmembrane</keyword>
<feature type="signal peptide" evidence="6">
    <location>
        <begin position="1"/>
        <end position="31"/>
    </location>
</feature>
<evidence type="ECO:0000256" key="1">
    <source>
        <dbReference type="ARBA" id="ARBA00004236"/>
    </source>
</evidence>
<sequence>MDTLAKRHSARSLWALLLCLMLLLGAMPVSHADFASAYPQVRELFPAADHFGEPEGSPPASAVHANNALIGYAFLTGDMVRIPAYSGSPVNILAGIDTQGRIAGARIVHHEEPILGAGIREDQLLKFVDQYRGKPGRIVVGTQRDGYASVDAIAGATISIMVINATITRAVGMVAESRGIRLSEPGAPAPPATPAPAVKAEPAIEQRTVHPAPTAPTLQLASATSAPAGLPAPASGLTPFASEPEEPIWLALWQTRKGEIAVLVAGLVLLTFILLFQDYLARRPVLLHRIRTGFLVYTLFFIGWFSLGQLSIINVLTFVRAVTHDFSWDIFLIDPTLFILWSFVAVTLLLWGRGVYCGWLCPFGALQELAFQLARRFRLPFFEIPHVVHERLLTLKFVILLVLFGLSLQSIGMAIRAAEIEPFKTAITLRFQREWGYVTFALGILLLSIFNRKFYCKYICPLGASLVIPGRFHSFEWLRRRKECGRPCQACAVECEVQAIRPTGEIVINECHHCLDCQITYYNNHKCPPLAEKRRRRERGSRVYTPPGGTAGISDASRLHDIPVLARDGAADDSDDADPPCWGCRGGR</sequence>
<reference evidence="8 9" key="1">
    <citation type="journal article" date="2015" name="Appl. Environ. Microbiol.">
        <title>Aerobic and Anaerobic Thiosulfate Oxidation by a Cold-Adapted, Subglacial Chemoautotroph.</title>
        <authorList>
            <person name="Harrold Z.R."/>
            <person name="Skidmore M.L."/>
            <person name="Hamilton T.L."/>
            <person name="Desch L."/>
            <person name="Amada K."/>
            <person name="van Gelder W."/>
            <person name="Glover K."/>
            <person name="Roden E.E."/>
            <person name="Boyd E.S."/>
        </authorList>
    </citation>
    <scope>NUCLEOTIDE SEQUENCE [LARGE SCALE GENOMIC DNA]</scope>
    <source>
        <strain evidence="8 9">RG</strain>
    </source>
</reference>
<organism evidence="8 9">
    <name type="scientific">Thiobacillus denitrificans</name>
    <dbReference type="NCBI Taxonomy" id="36861"/>
    <lineage>
        <taxon>Bacteria</taxon>
        <taxon>Pseudomonadati</taxon>
        <taxon>Pseudomonadota</taxon>
        <taxon>Betaproteobacteria</taxon>
        <taxon>Nitrosomonadales</taxon>
        <taxon>Thiobacillaceae</taxon>
        <taxon>Thiobacillus</taxon>
    </lineage>
</organism>
<dbReference type="Pfam" id="PF04205">
    <property type="entry name" value="FMN_bind"/>
    <property type="match status" value="1"/>
</dbReference>
<name>A0A125BCC7_THIDE</name>
<dbReference type="InterPro" id="IPR052378">
    <property type="entry name" value="NosR_regulator"/>
</dbReference>
<dbReference type="GO" id="GO:0010181">
    <property type="term" value="F:FMN binding"/>
    <property type="evidence" value="ECO:0007669"/>
    <property type="project" value="InterPro"/>
</dbReference>
<evidence type="ECO:0000259" key="7">
    <source>
        <dbReference type="SMART" id="SM00900"/>
    </source>
</evidence>
<dbReference type="AlphaFoldDB" id="A0A125BCC7"/>
<dbReference type="InterPro" id="IPR007329">
    <property type="entry name" value="FMN-bd"/>
</dbReference>
<dbReference type="SMART" id="SM00900">
    <property type="entry name" value="FMN_bind"/>
    <property type="match status" value="1"/>
</dbReference>
<gene>
    <name evidence="8" type="ORF">ABW22_10850</name>
</gene>
<feature type="transmembrane region" description="Helical" evidence="5">
    <location>
        <begin position="330"/>
        <end position="351"/>
    </location>
</feature>
<dbReference type="PANTHER" id="PTHR30224:SF4">
    <property type="entry name" value="ELECTRON TRANSPORT PROTEIN YCCM-RELATED"/>
    <property type="match status" value="1"/>
</dbReference>
<keyword evidence="2" id="KW-1003">Cell membrane</keyword>
<evidence type="ECO:0000256" key="5">
    <source>
        <dbReference type="SAM" id="Phobius"/>
    </source>
</evidence>
<feature type="transmembrane region" description="Helical" evidence="5">
    <location>
        <begin position="293"/>
        <end position="318"/>
    </location>
</feature>
<dbReference type="GO" id="GO:0005886">
    <property type="term" value="C:plasma membrane"/>
    <property type="evidence" value="ECO:0007669"/>
    <property type="project" value="UniProtKB-SubCell"/>
</dbReference>
<feature type="transmembrane region" description="Helical" evidence="5">
    <location>
        <begin position="394"/>
        <end position="415"/>
    </location>
</feature>
<accession>A0A125BCC7</accession>
<feature type="transmembrane region" description="Helical" evidence="5">
    <location>
        <begin position="260"/>
        <end position="281"/>
    </location>
</feature>
<keyword evidence="5" id="KW-1133">Transmembrane helix</keyword>
<keyword evidence="3 5" id="KW-0472">Membrane</keyword>
<comment type="subcellular location">
    <subcellularLocation>
        <location evidence="1">Cell membrane</location>
    </subcellularLocation>
</comment>
<evidence type="ECO:0000256" key="3">
    <source>
        <dbReference type="ARBA" id="ARBA00023136"/>
    </source>
</evidence>
<keyword evidence="9" id="KW-1185">Reference proteome</keyword>
<feature type="region of interest" description="Disordered" evidence="4">
    <location>
        <begin position="538"/>
        <end position="557"/>
    </location>
</feature>
<dbReference type="SUPFAM" id="SSF54862">
    <property type="entry name" value="4Fe-4S ferredoxins"/>
    <property type="match status" value="1"/>
</dbReference>
<evidence type="ECO:0000256" key="2">
    <source>
        <dbReference type="ARBA" id="ARBA00022475"/>
    </source>
</evidence>
<dbReference type="Pfam" id="PF12801">
    <property type="entry name" value="Fer4_5"/>
    <property type="match status" value="2"/>
</dbReference>